<evidence type="ECO:0000256" key="8">
    <source>
        <dbReference type="ARBA" id="ARBA00023136"/>
    </source>
</evidence>
<dbReference type="InterPro" id="IPR008995">
    <property type="entry name" value="Mo/tungstate-bd_C_term_dom"/>
</dbReference>
<evidence type="ECO:0000256" key="4">
    <source>
        <dbReference type="ARBA" id="ARBA00022475"/>
    </source>
</evidence>
<evidence type="ECO:0000256" key="7">
    <source>
        <dbReference type="ARBA" id="ARBA00022967"/>
    </source>
</evidence>
<dbReference type="InterPro" id="IPR047641">
    <property type="entry name" value="ABC_transpr_MalK/UgpC-like"/>
</dbReference>
<dbReference type="OrthoDB" id="9767663at2"/>
<dbReference type="SMART" id="SM00382">
    <property type="entry name" value="AAA"/>
    <property type="match status" value="1"/>
</dbReference>
<dbReference type="Proteomes" id="UP000244081">
    <property type="component" value="Unassembled WGS sequence"/>
</dbReference>
<feature type="domain" description="ABC transporter" evidence="10">
    <location>
        <begin position="7"/>
        <end position="237"/>
    </location>
</feature>
<gene>
    <name evidence="11" type="ORF">C8N35_106245</name>
</gene>
<reference evidence="11 12" key="1">
    <citation type="submission" date="2018-04" db="EMBL/GenBank/DDBJ databases">
        <title>Genomic Encyclopedia of Archaeal and Bacterial Type Strains, Phase II (KMG-II): from individual species to whole genera.</title>
        <authorList>
            <person name="Goeker M."/>
        </authorList>
    </citation>
    <scope>NUCLEOTIDE SEQUENCE [LARGE SCALE GENOMIC DNA]</scope>
    <source>
        <strain evidence="11 12">DSM 23382</strain>
    </source>
</reference>
<dbReference type="InterPro" id="IPR013611">
    <property type="entry name" value="Transp-assoc_OB_typ2"/>
</dbReference>
<dbReference type="GO" id="GO:0005524">
    <property type="term" value="F:ATP binding"/>
    <property type="evidence" value="ECO:0007669"/>
    <property type="project" value="UniProtKB-KW"/>
</dbReference>
<dbReference type="EMBL" id="QAYG01000006">
    <property type="protein sequence ID" value="PTW59860.1"/>
    <property type="molecule type" value="Genomic_DNA"/>
</dbReference>
<keyword evidence="5" id="KW-0547">Nucleotide-binding</keyword>
<evidence type="ECO:0000313" key="12">
    <source>
        <dbReference type="Proteomes" id="UP000244081"/>
    </source>
</evidence>
<dbReference type="PROSITE" id="PS50893">
    <property type="entry name" value="ABC_TRANSPORTER_2"/>
    <property type="match status" value="1"/>
</dbReference>
<dbReference type="Gene3D" id="2.40.50.100">
    <property type="match status" value="1"/>
</dbReference>
<evidence type="ECO:0000313" key="11">
    <source>
        <dbReference type="EMBL" id="PTW59860.1"/>
    </source>
</evidence>
<feature type="region of interest" description="Disordered" evidence="9">
    <location>
        <begin position="346"/>
        <end position="375"/>
    </location>
</feature>
<dbReference type="InterPro" id="IPR003593">
    <property type="entry name" value="AAA+_ATPase"/>
</dbReference>
<dbReference type="Pfam" id="PF08402">
    <property type="entry name" value="TOBE_2"/>
    <property type="match status" value="1"/>
</dbReference>
<dbReference type="InterPro" id="IPR012340">
    <property type="entry name" value="NA-bd_OB-fold"/>
</dbReference>
<keyword evidence="8" id="KW-0472">Membrane</keyword>
<dbReference type="FunFam" id="3.40.50.300:FF:000042">
    <property type="entry name" value="Maltose/maltodextrin ABC transporter, ATP-binding protein"/>
    <property type="match status" value="1"/>
</dbReference>
<keyword evidence="7" id="KW-1278">Translocase</keyword>
<sequence>MTDTPFVQLQGISKHWGASLGVDNLDLSVPRGAFVVLLGPSGCGKSTTLRLIAGLEEADSGRILIDGRDATYASPAERSLSMVFQSYALFPHLSVAENIVFGLKVRKIARDDRDARLKRALALTGLEGYEDRKPGELSGGQRQRVALARAVVADHPLCLMDEPLSNLDAKLRHSVRQEIRALQRRLAMTVIYVTHDQTEAMTMADMVVLMKNGRIEQSGSPAALYKRPATSFAANFVGSPPMSLLPGTAVAAVTGHFPDPEAVTIGLRAESVRLAGTHDAIVHGSVRQSEFLGAETFVVLEMPGEGTLTARLAGEVDLSPGSSVGLAWDWADVHLFDRESGNRLPGLSDPAAWNKSAPSGEVASTAPGSCAAEQE</sequence>
<comment type="subcellular location">
    <subcellularLocation>
        <location evidence="1">Cell inner membrane</location>
        <topology evidence="1">Peripheral membrane protein</topology>
    </subcellularLocation>
</comment>
<keyword evidence="12" id="KW-1185">Reference proteome</keyword>
<evidence type="ECO:0000256" key="3">
    <source>
        <dbReference type="ARBA" id="ARBA00022448"/>
    </source>
</evidence>
<dbReference type="Gene3D" id="2.40.50.140">
    <property type="entry name" value="Nucleic acid-binding proteins"/>
    <property type="match status" value="1"/>
</dbReference>
<keyword evidence="3" id="KW-0813">Transport</keyword>
<dbReference type="AlphaFoldDB" id="A0A2T5V7Y4"/>
<evidence type="ECO:0000256" key="1">
    <source>
        <dbReference type="ARBA" id="ARBA00004417"/>
    </source>
</evidence>
<dbReference type="GO" id="GO:0140359">
    <property type="term" value="F:ABC-type transporter activity"/>
    <property type="evidence" value="ECO:0007669"/>
    <property type="project" value="UniProtKB-ARBA"/>
</dbReference>
<evidence type="ECO:0000259" key="10">
    <source>
        <dbReference type="PROSITE" id="PS50893"/>
    </source>
</evidence>
<dbReference type="PANTHER" id="PTHR43875">
    <property type="entry name" value="MALTODEXTRIN IMPORT ATP-BINDING PROTEIN MSMX"/>
    <property type="match status" value="1"/>
</dbReference>
<organism evidence="11 12">
    <name type="scientific">Breoghania corrubedonensis</name>
    <dbReference type="NCBI Taxonomy" id="665038"/>
    <lineage>
        <taxon>Bacteria</taxon>
        <taxon>Pseudomonadati</taxon>
        <taxon>Pseudomonadota</taxon>
        <taxon>Alphaproteobacteria</taxon>
        <taxon>Hyphomicrobiales</taxon>
        <taxon>Stappiaceae</taxon>
        <taxon>Breoghania</taxon>
    </lineage>
</organism>
<dbReference type="Pfam" id="PF00005">
    <property type="entry name" value="ABC_tran"/>
    <property type="match status" value="1"/>
</dbReference>
<comment type="caution">
    <text evidence="11">The sequence shown here is derived from an EMBL/GenBank/DDBJ whole genome shotgun (WGS) entry which is preliminary data.</text>
</comment>
<dbReference type="SUPFAM" id="SSF50331">
    <property type="entry name" value="MOP-like"/>
    <property type="match status" value="1"/>
</dbReference>
<accession>A0A2T5V7Y4</accession>
<keyword evidence="4" id="KW-1003">Cell membrane</keyword>
<proteinExistence type="inferred from homology"/>
<dbReference type="InterPro" id="IPR017871">
    <property type="entry name" value="ABC_transporter-like_CS"/>
</dbReference>
<dbReference type="Gene3D" id="3.40.50.300">
    <property type="entry name" value="P-loop containing nucleotide triphosphate hydrolases"/>
    <property type="match status" value="1"/>
</dbReference>
<dbReference type="GO" id="GO:0016887">
    <property type="term" value="F:ATP hydrolysis activity"/>
    <property type="evidence" value="ECO:0007669"/>
    <property type="project" value="InterPro"/>
</dbReference>
<evidence type="ECO:0000256" key="6">
    <source>
        <dbReference type="ARBA" id="ARBA00022840"/>
    </source>
</evidence>
<name>A0A2T5V7Y4_9HYPH</name>
<dbReference type="RefSeq" id="WP_107990803.1">
    <property type="nucleotide sequence ID" value="NZ_QAYG01000006.1"/>
</dbReference>
<dbReference type="InterPro" id="IPR027417">
    <property type="entry name" value="P-loop_NTPase"/>
</dbReference>
<protein>
    <submittedName>
        <fullName evidence="11">Carbohydrate ABC transporter ATP-binding protein (CUT1 family)</fullName>
    </submittedName>
</protein>
<evidence type="ECO:0000256" key="5">
    <source>
        <dbReference type="ARBA" id="ARBA00022741"/>
    </source>
</evidence>
<dbReference type="PROSITE" id="PS00211">
    <property type="entry name" value="ABC_TRANSPORTER_1"/>
    <property type="match status" value="1"/>
</dbReference>
<dbReference type="PANTHER" id="PTHR43875:SF15">
    <property type="entry name" value="TREHALOSE IMPORT ATP-BINDING PROTEIN SUGC"/>
    <property type="match status" value="1"/>
</dbReference>
<dbReference type="SUPFAM" id="SSF52540">
    <property type="entry name" value="P-loop containing nucleoside triphosphate hydrolases"/>
    <property type="match status" value="1"/>
</dbReference>
<comment type="similarity">
    <text evidence="2">Belongs to the ABC transporter superfamily.</text>
</comment>
<dbReference type="GO" id="GO:0055052">
    <property type="term" value="C:ATP-binding cassette (ABC) transporter complex, substrate-binding subunit-containing"/>
    <property type="evidence" value="ECO:0007669"/>
    <property type="project" value="TreeGrafter"/>
</dbReference>
<evidence type="ECO:0000256" key="2">
    <source>
        <dbReference type="ARBA" id="ARBA00005417"/>
    </source>
</evidence>
<dbReference type="InterPro" id="IPR003439">
    <property type="entry name" value="ABC_transporter-like_ATP-bd"/>
</dbReference>
<keyword evidence="6 11" id="KW-0067">ATP-binding</keyword>
<evidence type="ECO:0000256" key="9">
    <source>
        <dbReference type="SAM" id="MobiDB-lite"/>
    </source>
</evidence>